<dbReference type="AlphaFoldDB" id="A0AAD3DBC4"/>
<dbReference type="InterPro" id="IPR015590">
    <property type="entry name" value="Aldehyde_DH_dom"/>
</dbReference>
<dbReference type="EC" id="1.2.1.24" evidence="1"/>
<evidence type="ECO:0000256" key="4">
    <source>
        <dbReference type="ARBA" id="ARBA00030806"/>
    </source>
</evidence>
<dbReference type="InterPro" id="IPR016163">
    <property type="entry name" value="Ald_DH_C"/>
</dbReference>
<gene>
    <name evidence="7" type="ORF">CTEN210_16617</name>
</gene>
<feature type="chain" id="PRO_5042266395" description="Succinate-semialdehyde dehydrogenase, mitochondrial" evidence="5">
    <location>
        <begin position="20"/>
        <end position="570"/>
    </location>
</feature>
<dbReference type="Gene3D" id="3.40.605.10">
    <property type="entry name" value="Aldehyde Dehydrogenase, Chain A, domain 1"/>
    <property type="match status" value="1"/>
</dbReference>
<dbReference type="Gene3D" id="3.40.309.10">
    <property type="entry name" value="Aldehyde Dehydrogenase, Chain A, domain 2"/>
    <property type="match status" value="1"/>
</dbReference>
<organism evidence="7 8">
    <name type="scientific">Chaetoceros tenuissimus</name>
    <dbReference type="NCBI Taxonomy" id="426638"/>
    <lineage>
        <taxon>Eukaryota</taxon>
        <taxon>Sar</taxon>
        <taxon>Stramenopiles</taxon>
        <taxon>Ochrophyta</taxon>
        <taxon>Bacillariophyta</taxon>
        <taxon>Coscinodiscophyceae</taxon>
        <taxon>Chaetocerotophycidae</taxon>
        <taxon>Chaetocerotales</taxon>
        <taxon>Chaetocerotaceae</taxon>
        <taxon>Chaetoceros</taxon>
    </lineage>
</organism>
<dbReference type="InterPro" id="IPR050740">
    <property type="entry name" value="Aldehyde_DH_Superfamily"/>
</dbReference>
<evidence type="ECO:0000256" key="5">
    <source>
        <dbReference type="SAM" id="SignalP"/>
    </source>
</evidence>
<dbReference type="InterPro" id="IPR016161">
    <property type="entry name" value="Ald_DH/histidinol_DH"/>
</dbReference>
<proteinExistence type="predicted"/>
<feature type="signal peptide" evidence="5">
    <location>
        <begin position="1"/>
        <end position="19"/>
    </location>
</feature>
<accession>A0AAD3DBC4</accession>
<evidence type="ECO:0000259" key="6">
    <source>
        <dbReference type="Pfam" id="PF00171"/>
    </source>
</evidence>
<sequence length="570" mass="62713">MKILKAALITLSYLATSPTAHVAAKAMDTSCLADLEQLPYVSPKMFLKGEVIPVIANDTPLMEVTGCCSSTPIGSMPQMSTEQSIQVLESAKAGWNKGKGEWPRMTLSERIAAIEKFIEELKKSRDEIIKVLMYEIGKNFKDAESEFDRTIIFIQETIKTIQTLPDFDSDFKTVASTKVMVRRNAFGIVLALGPYNYPLNETYATIIPALLMGNVVILKIPQVGGLAHLLTFEAFSKTLPKNTIHFISGGGRKTLPPLMESGDIDGLAFIGGTNAADKLIKQHPSPHRLKLFLQLEAKNMAIVMKDMVDENAIFNDSHYSQAKMFDEIITGSLSYNGQRCTALKIVFVPKGYGEFVAKELSARVDNLGKGMPWEEHGTKYSQITPLPNQARVTYMKELLDDAVSKGAVVANANGGEILSEKYEKPFDSTTLMVPAVLYNITPDMKLFREEQFGPLVPVVEYESIDDVLSYGMNGIYGQQVAIFTNESTTDTVSVVDTFSTIFGKINLNSSCARSPDSVPFTARRSSGLGIMSIEDALKEFSVPTVFAYKHDGSKELVDSISENSSFMQPL</sequence>
<dbReference type="PANTHER" id="PTHR43353:SF5">
    <property type="entry name" value="SUCCINATE-SEMIALDEHYDE DEHYDROGENASE, MITOCHONDRIAL"/>
    <property type="match status" value="1"/>
</dbReference>
<evidence type="ECO:0000256" key="1">
    <source>
        <dbReference type="ARBA" id="ARBA00013051"/>
    </source>
</evidence>
<dbReference type="PANTHER" id="PTHR43353">
    <property type="entry name" value="SUCCINATE-SEMIALDEHYDE DEHYDROGENASE, MITOCHONDRIAL"/>
    <property type="match status" value="1"/>
</dbReference>
<protein>
    <recommendedName>
        <fullName evidence="2">Succinate-semialdehyde dehydrogenase, mitochondrial</fullName>
        <ecNumber evidence="1">1.2.1.24</ecNumber>
    </recommendedName>
    <alternativeName>
        <fullName evidence="4">NAD(+)-dependent succinic semialdehyde dehydrogenase</fullName>
    </alternativeName>
</protein>
<keyword evidence="3" id="KW-0560">Oxidoreductase</keyword>
<dbReference type="InterPro" id="IPR016160">
    <property type="entry name" value="Ald_DH_CS_CYS"/>
</dbReference>
<dbReference type="EMBL" id="BLLK01000069">
    <property type="protein sequence ID" value="GFH60141.1"/>
    <property type="molecule type" value="Genomic_DNA"/>
</dbReference>
<dbReference type="SUPFAM" id="SSF53720">
    <property type="entry name" value="ALDH-like"/>
    <property type="match status" value="1"/>
</dbReference>
<keyword evidence="5" id="KW-0732">Signal</keyword>
<evidence type="ECO:0000313" key="8">
    <source>
        <dbReference type="Proteomes" id="UP001054902"/>
    </source>
</evidence>
<comment type="caution">
    <text evidence="7">The sequence shown here is derived from an EMBL/GenBank/DDBJ whole genome shotgun (WGS) entry which is preliminary data.</text>
</comment>
<dbReference type="PROSITE" id="PS00070">
    <property type="entry name" value="ALDEHYDE_DEHYDR_CYS"/>
    <property type="match status" value="1"/>
</dbReference>
<dbReference type="InterPro" id="IPR016162">
    <property type="entry name" value="Ald_DH_N"/>
</dbReference>
<evidence type="ECO:0000256" key="3">
    <source>
        <dbReference type="ARBA" id="ARBA00023002"/>
    </source>
</evidence>
<keyword evidence="8" id="KW-1185">Reference proteome</keyword>
<evidence type="ECO:0000256" key="2">
    <source>
        <dbReference type="ARBA" id="ARBA00019842"/>
    </source>
</evidence>
<reference evidence="7 8" key="1">
    <citation type="journal article" date="2021" name="Sci. Rep.">
        <title>The genome of the diatom Chaetoceros tenuissimus carries an ancient integrated fragment of an extant virus.</title>
        <authorList>
            <person name="Hongo Y."/>
            <person name="Kimura K."/>
            <person name="Takaki Y."/>
            <person name="Yoshida Y."/>
            <person name="Baba S."/>
            <person name="Kobayashi G."/>
            <person name="Nagasaki K."/>
            <person name="Hano T."/>
            <person name="Tomaru Y."/>
        </authorList>
    </citation>
    <scope>NUCLEOTIDE SEQUENCE [LARGE SCALE GENOMIC DNA]</scope>
    <source>
        <strain evidence="7 8">NIES-3715</strain>
    </source>
</reference>
<dbReference type="Proteomes" id="UP001054902">
    <property type="component" value="Unassembled WGS sequence"/>
</dbReference>
<evidence type="ECO:0000313" key="7">
    <source>
        <dbReference type="EMBL" id="GFH60141.1"/>
    </source>
</evidence>
<feature type="domain" description="Aldehyde dehydrogenase" evidence="6">
    <location>
        <begin position="62"/>
        <end position="541"/>
    </location>
</feature>
<dbReference type="GO" id="GO:0004777">
    <property type="term" value="F:succinate-semialdehyde dehydrogenase (NAD+) activity"/>
    <property type="evidence" value="ECO:0007669"/>
    <property type="project" value="UniProtKB-EC"/>
</dbReference>
<dbReference type="Pfam" id="PF00171">
    <property type="entry name" value="Aldedh"/>
    <property type="match status" value="1"/>
</dbReference>
<name>A0AAD3DBC4_9STRA</name>